<evidence type="ECO:0000313" key="4">
    <source>
        <dbReference type="EMBL" id="MDI7923443.1"/>
    </source>
</evidence>
<dbReference type="Proteomes" id="UP001161580">
    <property type="component" value="Unassembled WGS sequence"/>
</dbReference>
<dbReference type="PANTHER" id="PTHR23028">
    <property type="entry name" value="ACETYLTRANSFERASE"/>
    <property type="match status" value="1"/>
</dbReference>
<feature type="transmembrane region" description="Helical" evidence="1">
    <location>
        <begin position="159"/>
        <end position="179"/>
    </location>
</feature>
<keyword evidence="5" id="KW-1185">Reference proteome</keyword>
<dbReference type="InterPro" id="IPR050879">
    <property type="entry name" value="Acyltransferase_3"/>
</dbReference>
<dbReference type="InterPro" id="IPR002656">
    <property type="entry name" value="Acyl_transf_3_dom"/>
</dbReference>
<keyword evidence="1" id="KW-0472">Membrane</keyword>
<sequence>MAEHRLDIQALRGIAVLLVVAYHAGLPGLSAGYLGVDLFFVLSGFLITGLIKKGLEGGNFSFANFYYRRAKRLLPAAYVVIALVVVCAPFVLAEIELADLRAQVIGSIAFVVNFVLFHQTGYFEGAAEMKPLLHFWSLAVEEQYYFVMPIFLLVTPRKVWVSAVSAIVAVSFCLSVYAAPRYPDFAFYLPLTRIWELGVGSLGALAGHNLIGRRGLSFARLPAIFILLVVPFFPSGLPHPGLDAFLVCISTLVLVLGRDGSPWESARPVKALAYIGDISYSLYLVHWPILVFTRLTWVGDAPIAVTIAAVALSFAAALLLNRLVEEPFRRGFQAVPRHVTGGMTAVALLLVITPSTLSAAKAPELDFKHIRRANYGLDRTCNFGGKHEFTGELPEKCKTKPDAKILVWGDSYAMAWTSALIAPLTDAGLAQVTMSACDPLAGMARFSRENDGPYNRAFAEKCMAFNDNVLRYIANNPSIEIVVIAGRFQSILQSNSLMLIGNGSEQVANEPSIELAASGLSALAMKVRAEGKRVAILAPPPSNGTDIGSCLERHARGLLTFGAQATCEISVESHLEDRGDTLTMLKLASTSADAPVIDVFDFLCDESSCRTVLDGTFLYRDYGHLTYEGARLLGKQAHVGDRILSAAR</sequence>
<organism evidence="4 5">
    <name type="scientific">Ferirhizobium litorale</name>
    <dbReference type="NCBI Taxonomy" id="2927786"/>
    <lineage>
        <taxon>Bacteria</taxon>
        <taxon>Pseudomonadati</taxon>
        <taxon>Pseudomonadota</taxon>
        <taxon>Alphaproteobacteria</taxon>
        <taxon>Hyphomicrobiales</taxon>
        <taxon>Rhizobiaceae</taxon>
        <taxon>Ferirhizobium</taxon>
    </lineage>
</organism>
<evidence type="ECO:0000259" key="3">
    <source>
        <dbReference type="Pfam" id="PF19040"/>
    </source>
</evidence>
<comment type="caution">
    <text evidence="4">The sequence shown here is derived from an EMBL/GenBank/DDBJ whole genome shotgun (WGS) entry which is preliminary data.</text>
</comment>
<protein>
    <submittedName>
        <fullName evidence="4">Acyltransferase</fullName>
    </submittedName>
</protein>
<reference evidence="4" key="1">
    <citation type="submission" date="2022-03" db="EMBL/GenBank/DDBJ databases">
        <title>Fererhizobium litorale gen. nov., sp. nov., isolated from sandy sediments of the Sea of Japan seashore.</title>
        <authorList>
            <person name="Romanenko L."/>
            <person name="Kurilenko V."/>
            <person name="Otstavnykh N."/>
            <person name="Svetashev V."/>
            <person name="Tekutyeva L."/>
            <person name="Isaeva M."/>
            <person name="Mikhailov V."/>
        </authorList>
    </citation>
    <scope>NUCLEOTIDE SEQUENCE</scope>
    <source>
        <strain evidence="4">KMM 9576</strain>
    </source>
</reference>
<proteinExistence type="predicted"/>
<keyword evidence="1" id="KW-0812">Transmembrane</keyword>
<keyword evidence="4" id="KW-0808">Transferase</keyword>
<keyword evidence="4" id="KW-0012">Acyltransferase</keyword>
<feature type="transmembrane region" description="Helical" evidence="1">
    <location>
        <begin position="185"/>
        <end position="206"/>
    </location>
</feature>
<dbReference type="GO" id="GO:0009103">
    <property type="term" value="P:lipopolysaccharide biosynthetic process"/>
    <property type="evidence" value="ECO:0007669"/>
    <property type="project" value="TreeGrafter"/>
</dbReference>
<dbReference type="AlphaFoldDB" id="A0AAE3U4I1"/>
<evidence type="ECO:0000256" key="1">
    <source>
        <dbReference type="SAM" id="Phobius"/>
    </source>
</evidence>
<feature type="transmembrane region" description="Helical" evidence="1">
    <location>
        <begin position="104"/>
        <end position="123"/>
    </location>
</feature>
<dbReference type="GO" id="GO:0016020">
    <property type="term" value="C:membrane"/>
    <property type="evidence" value="ECO:0007669"/>
    <property type="project" value="TreeGrafter"/>
</dbReference>
<dbReference type="Pfam" id="PF19040">
    <property type="entry name" value="SGNH"/>
    <property type="match status" value="1"/>
</dbReference>
<name>A0AAE3U4I1_9HYPH</name>
<evidence type="ECO:0000259" key="2">
    <source>
        <dbReference type="Pfam" id="PF01757"/>
    </source>
</evidence>
<dbReference type="EMBL" id="JALDYZ010000008">
    <property type="protein sequence ID" value="MDI7923443.1"/>
    <property type="molecule type" value="Genomic_DNA"/>
</dbReference>
<feature type="transmembrane region" description="Helical" evidence="1">
    <location>
        <begin position="269"/>
        <end position="289"/>
    </location>
</feature>
<dbReference type="GO" id="GO:0016747">
    <property type="term" value="F:acyltransferase activity, transferring groups other than amino-acyl groups"/>
    <property type="evidence" value="ECO:0007669"/>
    <property type="project" value="InterPro"/>
</dbReference>
<feature type="transmembrane region" description="Helical" evidence="1">
    <location>
        <begin position="301"/>
        <end position="320"/>
    </location>
</feature>
<feature type="transmembrane region" description="Helical" evidence="1">
    <location>
        <begin position="9"/>
        <end position="25"/>
    </location>
</feature>
<feature type="transmembrane region" description="Helical" evidence="1">
    <location>
        <begin position="218"/>
        <end position="234"/>
    </location>
</feature>
<evidence type="ECO:0000313" key="5">
    <source>
        <dbReference type="Proteomes" id="UP001161580"/>
    </source>
</evidence>
<dbReference type="PANTHER" id="PTHR23028:SF53">
    <property type="entry name" value="ACYL_TRANSF_3 DOMAIN-CONTAINING PROTEIN"/>
    <property type="match status" value="1"/>
</dbReference>
<feature type="domain" description="Acyltransferase 3" evidence="2">
    <location>
        <begin position="7"/>
        <end position="321"/>
    </location>
</feature>
<feature type="transmembrane region" description="Helical" evidence="1">
    <location>
        <begin position="341"/>
        <end position="360"/>
    </location>
</feature>
<feature type="transmembrane region" description="Helical" evidence="1">
    <location>
        <begin position="72"/>
        <end position="92"/>
    </location>
</feature>
<accession>A0AAE3U4I1</accession>
<feature type="transmembrane region" description="Helical" evidence="1">
    <location>
        <begin position="240"/>
        <end position="257"/>
    </location>
</feature>
<dbReference type="Pfam" id="PF01757">
    <property type="entry name" value="Acyl_transf_3"/>
    <property type="match status" value="1"/>
</dbReference>
<dbReference type="RefSeq" id="WP_311787967.1">
    <property type="nucleotide sequence ID" value="NZ_JALDYY010000012.1"/>
</dbReference>
<feature type="domain" description="SGNH" evidence="3">
    <location>
        <begin position="391"/>
        <end position="636"/>
    </location>
</feature>
<gene>
    <name evidence="4" type="ORF">MRS75_15290</name>
</gene>
<dbReference type="InterPro" id="IPR043968">
    <property type="entry name" value="SGNH"/>
</dbReference>
<keyword evidence="1" id="KW-1133">Transmembrane helix</keyword>